<dbReference type="AlphaFoldDB" id="A0A813K6S4"/>
<name>A0A813K6S4_POLGL</name>
<comment type="caution">
    <text evidence="2">The sequence shown here is derived from an EMBL/GenBank/DDBJ whole genome shotgun (WGS) entry which is preliminary data.</text>
</comment>
<sequence>MAKERTQSTNHQQNRHAWKSGSWPFSALKEDARNGRPVSAAHLCQPASQSAKDSSPKWPPSASCQNGGTLVAKGKGKCISKVFIFMVLPNRSMSEGRVTSNMPPSCC</sequence>
<evidence type="ECO:0000313" key="3">
    <source>
        <dbReference type="Proteomes" id="UP000626109"/>
    </source>
</evidence>
<protein>
    <submittedName>
        <fullName evidence="2">Uncharacterized protein</fullName>
    </submittedName>
</protein>
<accession>A0A813K6S4</accession>
<reference evidence="2" key="1">
    <citation type="submission" date="2021-02" db="EMBL/GenBank/DDBJ databases">
        <authorList>
            <person name="Dougan E. K."/>
            <person name="Rhodes N."/>
            <person name="Thang M."/>
            <person name="Chan C."/>
        </authorList>
    </citation>
    <scope>NUCLEOTIDE SEQUENCE</scope>
</reference>
<evidence type="ECO:0000313" key="2">
    <source>
        <dbReference type="EMBL" id="CAE8692685.1"/>
    </source>
</evidence>
<dbReference type="Proteomes" id="UP000626109">
    <property type="component" value="Unassembled WGS sequence"/>
</dbReference>
<gene>
    <name evidence="2" type="ORF">PGLA2088_LOCUS28002</name>
</gene>
<dbReference type="EMBL" id="CAJNNW010027689">
    <property type="protein sequence ID" value="CAE8692685.1"/>
    <property type="molecule type" value="Genomic_DNA"/>
</dbReference>
<proteinExistence type="predicted"/>
<organism evidence="2 3">
    <name type="scientific">Polarella glacialis</name>
    <name type="common">Dinoflagellate</name>
    <dbReference type="NCBI Taxonomy" id="89957"/>
    <lineage>
        <taxon>Eukaryota</taxon>
        <taxon>Sar</taxon>
        <taxon>Alveolata</taxon>
        <taxon>Dinophyceae</taxon>
        <taxon>Suessiales</taxon>
        <taxon>Suessiaceae</taxon>
        <taxon>Polarella</taxon>
    </lineage>
</organism>
<feature type="region of interest" description="Disordered" evidence="1">
    <location>
        <begin position="1"/>
        <end position="67"/>
    </location>
</feature>
<evidence type="ECO:0000256" key="1">
    <source>
        <dbReference type="SAM" id="MobiDB-lite"/>
    </source>
</evidence>